<sequence>MEHSTFSNQAAVGDFYWPILDSETAQGPVREYSSANGPLCANDALSWQEIGVFAPLAHSFQQFADGKCDNFLHVTRVRFGLLYGAAEVHRCDVGMCDGA</sequence>
<dbReference type="EMBL" id="PNOT02000267">
    <property type="protein sequence ID" value="TSE04729.1"/>
    <property type="molecule type" value="Genomic_DNA"/>
</dbReference>
<dbReference type="AlphaFoldDB" id="A0A8T9AKD7"/>
<reference evidence="1" key="1">
    <citation type="submission" date="2019-07" db="EMBL/GenBank/DDBJ databases">
        <title>Mesorhizobum intechiensis sp. nov. isolated from nodules of Lotus tenuis growing in lowlands of the Flooding Pampa, Argentina.</title>
        <authorList>
            <person name="Estrella M.J."/>
            <person name="Torres Tejerizo G.A."/>
            <person name="Cumpa Velazquez L.M."/>
            <person name="Fontana F."/>
            <person name="Hansen L."/>
            <person name="Pistorio M."/>
            <person name="Sannazzaro A.I."/>
        </authorList>
    </citation>
    <scope>NUCLEOTIDE SEQUENCE</scope>
    <source>
        <strain evidence="1">BD68</strain>
    </source>
</reference>
<dbReference type="RefSeq" id="WP_167514721.1">
    <property type="nucleotide sequence ID" value="NZ_PNOT02000267.1"/>
</dbReference>
<protein>
    <submittedName>
        <fullName evidence="1">Uncharacterized protein</fullName>
    </submittedName>
</protein>
<proteinExistence type="predicted"/>
<accession>A0A8T9AKD7</accession>
<organism evidence="1 2">
    <name type="scientific">Mesorhizobium intechi</name>
    <dbReference type="NCBI Taxonomy" id="537601"/>
    <lineage>
        <taxon>Bacteria</taxon>
        <taxon>Pseudomonadati</taxon>
        <taxon>Pseudomonadota</taxon>
        <taxon>Alphaproteobacteria</taxon>
        <taxon>Hyphomicrobiales</taxon>
        <taxon>Phyllobacteriaceae</taxon>
        <taxon>Mesorhizobium</taxon>
    </lineage>
</organism>
<keyword evidence="2" id="KW-1185">Reference proteome</keyword>
<evidence type="ECO:0000313" key="1">
    <source>
        <dbReference type="EMBL" id="TSE04729.1"/>
    </source>
</evidence>
<comment type="caution">
    <text evidence="1">The sequence shown here is derived from an EMBL/GenBank/DDBJ whole genome shotgun (WGS) entry which is preliminary data.</text>
</comment>
<dbReference type="Proteomes" id="UP000235507">
    <property type="component" value="Unassembled WGS sequence"/>
</dbReference>
<evidence type="ECO:0000313" key="2">
    <source>
        <dbReference type="Proteomes" id="UP000235507"/>
    </source>
</evidence>
<name>A0A8T9AKD7_9HYPH</name>
<gene>
    <name evidence="1" type="ORF">C1D09_023550</name>
</gene>